<gene>
    <name evidence="2" type="ORF">M378DRAFT_18758</name>
</gene>
<dbReference type="OrthoDB" id="3060732at2759"/>
<accession>A0A0C2RWE1</accession>
<dbReference type="InParanoid" id="A0A0C2RWE1"/>
<reference evidence="2 3" key="1">
    <citation type="submission" date="2014-04" db="EMBL/GenBank/DDBJ databases">
        <title>Evolutionary Origins and Diversification of the Mycorrhizal Mutualists.</title>
        <authorList>
            <consortium name="DOE Joint Genome Institute"/>
            <consortium name="Mycorrhizal Genomics Consortium"/>
            <person name="Kohler A."/>
            <person name="Kuo A."/>
            <person name="Nagy L.G."/>
            <person name="Floudas D."/>
            <person name="Copeland A."/>
            <person name="Barry K.W."/>
            <person name="Cichocki N."/>
            <person name="Veneault-Fourrey C."/>
            <person name="LaButti K."/>
            <person name="Lindquist E.A."/>
            <person name="Lipzen A."/>
            <person name="Lundell T."/>
            <person name="Morin E."/>
            <person name="Murat C."/>
            <person name="Riley R."/>
            <person name="Ohm R."/>
            <person name="Sun H."/>
            <person name="Tunlid A."/>
            <person name="Henrissat B."/>
            <person name="Grigoriev I.V."/>
            <person name="Hibbett D.S."/>
            <person name="Martin F."/>
        </authorList>
    </citation>
    <scope>NUCLEOTIDE SEQUENCE [LARGE SCALE GENOMIC DNA]</scope>
    <source>
        <strain evidence="2 3">Koide BX008</strain>
    </source>
</reference>
<keyword evidence="1" id="KW-1133">Transmembrane helix</keyword>
<evidence type="ECO:0000313" key="2">
    <source>
        <dbReference type="EMBL" id="KIL54575.1"/>
    </source>
</evidence>
<keyword evidence="3" id="KW-1185">Reference proteome</keyword>
<dbReference type="HOGENOM" id="CLU_1156119_0_0_1"/>
<organism evidence="2 3">
    <name type="scientific">Amanita muscaria (strain Koide BX008)</name>
    <dbReference type="NCBI Taxonomy" id="946122"/>
    <lineage>
        <taxon>Eukaryota</taxon>
        <taxon>Fungi</taxon>
        <taxon>Dikarya</taxon>
        <taxon>Basidiomycota</taxon>
        <taxon>Agaricomycotina</taxon>
        <taxon>Agaricomycetes</taxon>
        <taxon>Agaricomycetidae</taxon>
        <taxon>Agaricales</taxon>
        <taxon>Pluteineae</taxon>
        <taxon>Amanitaceae</taxon>
        <taxon>Amanita</taxon>
    </lineage>
</organism>
<protein>
    <submittedName>
        <fullName evidence="2">Uncharacterized protein</fullName>
    </submittedName>
</protein>
<dbReference type="Proteomes" id="UP000054549">
    <property type="component" value="Unassembled WGS sequence"/>
</dbReference>
<dbReference type="AlphaFoldDB" id="A0A0C2RWE1"/>
<sequence length="219" mass="24138">MPRTEDPELALSNVNVTIAPGTSVLRNDRTLIKCIWFRPSSNLLVVIFTLNIPTFHASLSRISGGLGIRATLSVWKAVRTLDSLLVAGLIAVLFKADAQATTSFWFFCSCSLLQGAIGLISSTILVIYFSGYPMNSEHLEAVDQLDFLFWNVWDLFSVPSIWTSWSVVTFTITLLINVARPTTLNGVVDVDGTDYSSLNSARALLFTTSNIKFTYSEVN</sequence>
<feature type="transmembrane region" description="Helical" evidence="1">
    <location>
        <begin position="35"/>
        <end position="57"/>
    </location>
</feature>
<keyword evidence="1" id="KW-0472">Membrane</keyword>
<feature type="transmembrane region" description="Helical" evidence="1">
    <location>
        <begin position="106"/>
        <end position="129"/>
    </location>
</feature>
<evidence type="ECO:0000256" key="1">
    <source>
        <dbReference type="SAM" id="Phobius"/>
    </source>
</evidence>
<feature type="transmembrane region" description="Helical" evidence="1">
    <location>
        <begin position="155"/>
        <end position="176"/>
    </location>
</feature>
<feature type="transmembrane region" description="Helical" evidence="1">
    <location>
        <begin position="77"/>
        <end position="94"/>
    </location>
</feature>
<dbReference type="EMBL" id="KN818696">
    <property type="protein sequence ID" value="KIL54575.1"/>
    <property type="molecule type" value="Genomic_DNA"/>
</dbReference>
<name>A0A0C2RWE1_AMAMK</name>
<evidence type="ECO:0000313" key="3">
    <source>
        <dbReference type="Proteomes" id="UP000054549"/>
    </source>
</evidence>
<keyword evidence="1" id="KW-0812">Transmembrane</keyword>
<proteinExistence type="predicted"/>